<sequence length="1026" mass="111666">MESIAFVIIRTDMRNHNRQYAAIVSVRRRTKVGHCTTSDMLTHSCRIVLYQEEPRAHCTSVRSDNRSENFLPVPNSSQGTVGYDMEVCATLQGYAFPDHQRPIANPVMLNVVTGSITFTTASPDSFTPVTCAQCKPALICEENRAPKGGPANAGVLLSIPIELHCAGLRAQVPLEVAGPACHPQGVCFCQFESSGRLSKPSCDCQYGCTILEELDYLCNLIRLQDMLTHSCRIVLYQEEPRAHCTSVRSDNRSENFLPVPNSSQGTVGYDMEVCATLQGYAFPDHQRPIANPVMLNVVTGSITFTTASPDSFTPVTCAQCKPALICEENRAPKGGPANAGVLLSIPIELHCAGLRAQVPLEVAGPACHPQGVCFCQFESSGRLSKPSCDCQYGCTILEELDYLCNLIRLQDMLTHSCRIVLYQEEPRAHCTSVRSDNRSENFLPVPNSSQGTVGYDMEVCATLQGYAFPDHQRPIANPVMLNVVTGSITFTTASPDSFTPVTCAQCKPALICEENRAPKGGPANAGVLLSIPIELHCAGLRAQVPLEVAGPACHPQGVCFCQFESSGRLSKPSCDCQYGCTILEELDYLCNLIRLQDMLTHSCRIVLYQEEPRAHCTSVRSDNRSENFLPVPNSSQGTVGYDMEVCATLQGYAFPDHQRPIANPVMLNVVTGSITFTTASPDSFTPVTCAQCKPALICEENRAPKGGPANAGVLLSIPIELHCAGLRAQVPLEVAGPACHPQGVCFCQFESSGRLSKPSCDCQYGCTILEELDYLCNLIRLQDMLTHSCRIVLYQEEPRAHCTSVRSDNRSENFLPVPNSSQGTVGYDMEVCATLQGYAFPDHQRPIANPVMLNVVTGSITFTTASPDSFTPVTCAQCKPALICEENRAPKGGPANAGVLLSIPIELHCAGLRAQVPLEVAGPACHPQGVCFCQFESSGRLSKPSCDCQYGCTILEELDYLCNLIRLQEEPRVHCTSVRSDNRSENVLPVPNSSQENITEHGYVFRAKNIVKDCLHPGHHLFEPLR</sequence>
<name>A0A9N7Y8U2_PLEPL</name>
<organism evidence="1 2">
    <name type="scientific">Pleuronectes platessa</name>
    <name type="common">European plaice</name>
    <dbReference type="NCBI Taxonomy" id="8262"/>
    <lineage>
        <taxon>Eukaryota</taxon>
        <taxon>Metazoa</taxon>
        <taxon>Chordata</taxon>
        <taxon>Craniata</taxon>
        <taxon>Vertebrata</taxon>
        <taxon>Euteleostomi</taxon>
        <taxon>Actinopterygii</taxon>
        <taxon>Neopterygii</taxon>
        <taxon>Teleostei</taxon>
        <taxon>Neoteleostei</taxon>
        <taxon>Acanthomorphata</taxon>
        <taxon>Carangaria</taxon>
        <taxon>Pleuronectiformes</taxon>
        <taxon>Pleuronectoidei</taxon>
        <taxon>Pleuronectidae</taxon>
        <taxon>Pleuronectes</taxon>
    </lineage>
</organism>
<evidence type="ECO:0000313" key="1">
    <source>
        <dbReference type="EMBL" id="CAB1422580.1"/>
    </source>
</evidence>
<dbReference type="EMBL" id="CADEAL010000595">
    <property type="protein sequence ID" value="CAB1422580.1"/>
    <property type="molecule type" value="Genomic_DNA"/>
</dbReference>
<protein>
    <submittedName>
        <fullName evidence="1">Uncharacterized protein</fullName>
    </submittedName>
</protein>
<reference evidence="1" key="1">
    <citation type="submission" date="2020-03" db="EMBL/GenBank/DDBJ databases">
        <authorList>
            <person name="Weist P."/>
        </authorList>
    </citation>
    <scope>NUCLEOTIDE SEQUENCE</scope>
</reference>
<dbReference type="AlphaFoldDB" id="A0A9N7Y8U2"/>
<dbReference type="Proteomes" id="UP001153269">
    <property type="component" value="Unassembled WGS sequence"/>
</dbReference>
<evidence type="ECO:0000313" key="2">
    <source>
        <dbReference type="Proteomes" id="UP001153269"/>
    </source>
</evidence>
<keyword evidence="2" id="KW-1185">Reference proteome</keyword>
<gene>
    <name evidence="1" type="ORF">PLEPLA_LOCUS10497</name>
</gene>
<accession>A0A9N7Y8U2</accession>
<comment type="caution">
    <text evidence="1">The sequence shown here is derived from an EMBL/GenBank/DDBJ whole genome shotgun (WGS) entry which is preliminary data.</text>
</comment>
<proteinExistence type="predicted"/>